<evidence type="ECO:0000256" key="1">
    <source>
        <dbReference type="SAM" id="SignalP"/>
    </source>
</evidence>
<dbReference type="EMBL" id="PGET01000001">
    <property type="protein sequence ID" value="PJJ28756.1"/>
    <property type="molecule type" value="Genomic_DNA"/>
</dbReference>
<accession>A0A2M8Z5N2</accession>
<dbReference type="Proteomes" id="UP000231092">
    <property type="component" value="Unassembled WGS sequence"/>
</dbReference>
<dbReference type="AlphaFoldDB" id="A0A2M8Z5N2"/>
<dbReference type="RefSeq" id="WP_100305221.1">
    <property type="nucleotide sequence ID" value="NZ_PGET01000001.1"/>
</dbReference>
<proteinExistence type="predicted"/>
<name>A0A2M8Z5N2_9FIRM</name>
<evidence type="ECO:0000313" key="2">
    <source>
        <dbReference type="EMBL" id="PJJ28756.1"/>
    </source>
</evidence>
<protein>
    <recommendedName>
        <fullName evidence="4">WxL domain-containing protein</fullName>
    </recommendedName>
</protein>
<comment type="caution">
    <text evidence="2">The sequence shown here is derived from an EMBL/GenBank/DDBJ whole genome shotgun (WGS) entry which is preliminary data.</text>
</comment>
<sequence>MKKRLITTLLAGVMATSMVIPAMADPGGAVPASTGTDVWAGVIIEDMDAKVKVEVPTLFAFVVKGTTTVSDSNPVTSANGDIYLPNVKVDVTTPSTGGQGAVYNLQTEGNLTVEGKLPFTNYSTFKNASGAREGLAVKVNGNIKNEGDDASRKYWTHTTSSNTGLDDFKKYNISIDDNKFDTVANGGLQMAGTGISLAAPNTDPLGDSSYTNVDSDDYAIVGETHHAKFDVLVGGKKGEYKQVEESAKIGNIVWTISVEMQNDVDTAPNEDYLQP</sequence>
<gene>
    <name evidence="2" type="ORF">H171_2277</name>
</gene>
<feature type="signal peptide" evidence="1">
    <location>
        <begin position="1"/>
        <end position="24"/>
    </location>
</feature>
<keyword evidence="1" id="KW-0732">Signal</keyword>
<reference evidence="2 3" key="1">
    <citation type="submission" date="2017-11" db="EMBL/GenBank/DDBJ databases">
        <title>Understudied soil microbes with underappreciated capabilities: Untangling the Clostridium saccharolyticum group.</title>
        <authorList>
            <person name="Leschine S."/>
        </authorList>
    </citation>
    <scope>NUCLEOTIDE SEQUENCE [LARGE SCALE GENOMIC DNA]</scope>
    <source>
        <strain evidence="2 3">18A</strain>
    </source>
</reference>
<feature type="chain" id="PRO_5014631033" description="WxL domain-containing protein" evidence="1">
    <location>
        <begin position="25"/>
        <end position="275"/>
    </location>
</feature>
<dbReference type="OrthoDB" id="2039807at2"/>
<evidence type="ECO:0000313" key="3">
    <source>
        <dbReference type="Proteomes" id="UP000231092"/>
    </source>
</evidence>
<evidence type="ECO:0008006" key="4">
    <source>
        <dbReference type="Google" id="ProtNLM"/>
    </source>
</evidence>
<organism evidence="2 3">
    <name type="scientific">[Clostridium] celerecrescens 18A</name>
    <dbReference type="NCBI Taxonomy" id="1286362"/>
    <lineage>
        <taxon>Bacteria</taxon>
        <taxon>Bacillati</taxon>
        <taxon>Bacillota</taxon>
        <taxon>Clostridia</taxon>
        <taxon>Lachnospirales</taxon>
        <taxon>Lachnospiraceae</taxon>
        <taxon>Lacrimispora</taxon>
    </lineage>
</organism>